<sequence>MPLTIPTLIISMLLFMVLFFGIGFLLNMLLRMTWVMAVIYPVVVVMIIDKVDFLDYFTAPGATFQDLLNNMIRLHFSDILVLIFGLLGAILSGITIKMLRVRGYQMF</sequence>
<dbReference type="RefSeq" id="WP_236335398.1">
    <property type="nucleotide sequence ID" value="NZ_JAKIJS010000001.1"/>
</dbReference>
<evidence type="ECO:0000256" key="1">
    <source>
        <dbReference type="SAM" id="Phobius"/>
    </source>
</evidence>
<keyword evidence="1" id="KW-0472">Membrane</keyword>
<accession>A0ABS9H0J5</accession>
<protein>
    <submittedName>
        <fullName evidence="2">YuiB family protein</fullName>
    </submittedName>
</protein>
<keyword evidence="1" id="KW-1133">Transmembrane helix</keyword>
<feature type="transmembrane region" description="Helical" evidence="1">
    <location>
        <begin position="79"/>
        <end position="99"/>
    </location>
</feature>
<organism evidence="2 3">
    <name type="scientific">Pseudalkalibacillus berkeleyi</name>
    <dbReference type="NCBI Taxonomy" id="1069813"/>
    <lineage>
        <taxon>Bacteria</taxon>
        <taxon>Bacillati</taxon>
        <taxon>Bacillota</taxon>
        <taxon>Bacilli</taxon>
        <taxon>Bacillales</taxon>
        <taxon>Fictibacillaceae</taxon>
        <taxon>Pseudalkalibacillus</taxon>
    </lineage>
</organism>
<dbReference type="Pfam" id="PF14068">
    <property type="entry name" value="YuiB"/>
    <property type="match status" value="1"/>
</dbReference>
<evidence type="ECO:0000313" key="3">
    <source>
        <dbReference type="Proteomes" id="UP001649381"/>
    </source>
</evidence>
<keyword evidence="1" id="KW-0812">Transmembrane</keyword>
<keyword evidence="3" id="KW-1185">Reference proteome</keyword>
<feature type="transmembrane region" description="Helical" evidence="1">
    <location>
        <begin position="6"/>
        <end position="26"/>
    </location>
</feature>
<reference evidence="2 3" key="1">
    <citation type="submission" date="2022-01" db="EMBL/GenBank/DDBJ databases">
        <title>Alkalihalobacillus sp. EGI L200015, a novel bacterium isolated from a salt lake sediment.</title>
        <authorList>
            <person name="Gao L."/>
            <person name="Fang B.-Z."/>
            <person name="Li W.-J."/>
        </authorList>
    </citation>
    <scope>NUCLEOTIDE SEQUENCE [LARGE SCALE GENOMIC DNA]</scope>
    <source>
        <strain evidence="2 3">KCTC 12718</strain>
    </source>
</reference>
<dbReference type="InterPro" id="IPR025917">
    <property type="entry name" value="YuiB"/>
</dbReference>
<proteinExistence type="predicted"/>
<dbReference type="Proteomes" id="UP001649381">
    <property type="component" value="Unassembled WGS sequence"/>
</dbReference>
<name>A0ABS9H0J5_9BACL</name>
<gene>
    <name evidence="2" type="ORF">L2716_12370</name>
</gene>
<comment type="caution">
    <text evidence="2">The sequence shown here is derived from an EMBL/GenBank/DDBJ whole genome shotgun (WGS) entry which is preliminary data.</text>
</comment>
<dbReference type="EMBL" id="JAKIJS010000001">
    <property type="protein sequence ID" value="MCF6138523.1"/>
    <property type="molecule type" value="Genomic_DNA"/>
</dbReference>
<evidence type="ECO:0000313" key="2">
    <source>
        <dbReference type="EMBL" id="MCF6138523.1"/>
    </source>
</evidence>